<proteinExistence type="predicted"/>
<gene>
    <name evidence="1" type="ORF">F5148DRAFT_18027</name>
</gene>
<sequence>MRPHYRQRLRGVPPPSSVMPSVTFPSASQVLGVQFLGPGNDEGLEEVEFTDLGKFVGVEPDAEETVTPQLGDIPTEDDRVPPSRSRSDLDPSWRRKASFTSVEEQYSVVPEAAPELQARKETDTVPASPSAPTSAGSSAKPQAESSSPGQTLSVPTLLPTQRSPRAPSYREELRSTFDDTMSRIKGAMQTKPLRSAMGTEHRTDRAATNGTAHLAEQPRFGRGVPPTPRWHPSRVPEPDEPFITATELDDGIQRGQPSHVKLPLFSRAVDPPSKRELANLKRPLQPLRWEVLSWEPPVEGMSLRDYSVNGVLFRKSPLLKGRPRYIVELPRPGSYLVRHSPVIPKVHLPAKPLVNKTVAVSGAFGRPRVADEHSSWRRTLPSIPDQIESTTSSEGLVTRSGSSPPDTDKTGNVTPSVETETTLPVQWPTKSRAEPKMPAGAGVAFYRESTTFPSVSFTVSSELEDVRKPESPVTPPLTETLARVSQPSGEPKGNEVDGSSALLTTREKAESKSSDGSSDTPLTPPSSTGWTKGLVKESPVRQPDPEQLKLLWSQTSEKADVPGVNSLEGIADDLPSVPFTFQEVKSEDGETPPPTGSNGPGPSRMSLHDVRRAFQQVPPPPAGSITGKTSPQSPAVQSTASGSVRHLAFAPHAQAVHHAAVGGPAYPQYPSPMLSHSPAPTLMYPHTIGPNHMMGGPSAQYQMWIPMPAPPGGQTPAGAVRPLPSPYPQYIPYPSPGAYAATSPPGPLGPPPNGGAQNRSRPGPNGPAGLSPNLSHARSPMYHQSSPVLVHPQAVMHVQPSYAGPMAPGGRGVPMQAPHATPAVAHAGGYTPTTHSHYVRPPPWHPAVN</sequence>
<reference evidence="1" key="1">
    <citation type="submission" date="2021-03" db="EMBL/GenBank/DDBJ databases">
        <title>Evolutionary priming and transition to the ectomycorrhizal habit in an iconic lineage of mushroom-forming fungi: is preadaptation a requirement?</title>
        <authorList>
            <consortium name="DOE Joint Genome Institute"/>
            <person name="Looney B.P."/>
            <person name="Miyauchi S."/>
            <person name="Morin E."/>
            <person name="Drula E."/>
            <person name="Courty P.E."/>
            <person name="Chicoki N."/>
            <person name="Fauchery L."/>
            <person name="Kohler A."/>
            <person name="Kuo A."/>
            <person name="LaButti K."/>
            <person name="Pangilinan J."/>
            <person name="Lipzen A."/>
            <person name="Riley R."/>
            <person name="Andreopoulos W."/>
            <person name="He G."/>
            <person name="Johnson J."/>
            <person name="Barry K.W."/>
            <person name="Grigoriev I.V."/>
            <person name="Nagy L."/>
            <person name="Hibbett D."/>
            <person name="Henrissat B."/>
            <person name="Matheny P.B."/>
            <person name="Labbe J."/>
            <person name="Martin A.F."/>
        </authorList>
    </citation>
    <scope>NUCLEOTIDE SEQUENCE</scope>
    <source>
        <strain evidence="1">BPL698</strain>
    </source>
</reference>
<evidence type="ECO:0000313" key="2">
    <source>
        <dbReference type="Proteomes" id="UP001207468"/>
    </source>
</evidence>
<organism evidence="1 2">
    <name type="scientific">Russula earlei</name>
    <dbReference type="NCBI Taxonomy" id="71964"/>
    <lineage>
        <taxon>Eukaryota</taxon>
        <taxon>Fungi</taxon>
        <taxon>Dikarya</taxon>
        <taxon>Basidiomycota</taxon>
        <taxon>Agaricomycotina</taxon>
        <taxon>Agaricomycetes</taxon>
        <taxon>Russulales</taxon>
        <taxon>Russulaceae</taxon>
        <taxon>Russula</taxon>
    </lineage>
</organism>
<dbReference type="EMBL" id="JAGFNK010000010">
    <property type="protein sequence ID" value="KAI9512340.1"/>
    <property type="molecule type" value="Genomic_DNA"/>
</dbReference>
<name>A0ACC0UM10_9AGAM</name>
<keyword evidence="2" id="KW-1185">Reference proteome</keyword>
<evidence type="ECO:0000313" key="1">
    <source>
        <dbReference type="EMBL" id="KAI9512340.1"/>
    </source>
</evidence>
<protein>
    <submittedName>
        <fullName evidence="1">Uncharacterized protein</fullName>
    </submittedName>
</protein>
<comment type="caution">
    <text evidence="1">The sequence shown here is derived from an EMBL/GenBank/DDBJ whole genome shotgun (WGS) entry which is preliminary data.</text>
</comment>
<accession>A0ACC0UM10</accession>
<dbReference type="Proteomes" id="UP001207468">
    <property type="component" value="Unassembled WGS sequence"/>
</dbReference>